<organism evidence="5 6">
    <name type="scientific">Corallincola platygyrae</name>
    <dbReference type="NCBI Taxonomy" id="1193278"/>
    <lineage>
        <taxon>Bacteria</taxon>
        <taxon>Pseudomonadati</taxon>
        <taxon>Pseudomonadota</taxon>
        <taxon>Gammaproteobacteria</taxon>
        <taxon>Alteromonadales</taxon>
        <taxon>Psychromonadaceae</taxon>
        <taxon>Corallincola</taxon>
    </lineage>
</organism>
<keyword evidence="1" id="KW-0805">Transcription regulation</keyword>
<keyword evidence="6" id="KW-1185">Reference proteome</keyword>
<protein>
    <submittedName>
        <fullName evidence="5">Helix-turn-helix domain-containing protein</fullName>
    </submittedName>
</protein>
<evidence type="ECO:0000256" key="1">
    <source>
        <dbReference type="ARBA" id="ARBA00023015"/>
    </source>
</evidence>
<dbReference type="EMBL" id="JBHUHT010000030">
    <property type="protein sequence ID" value="MFD2097957.1"/>
    <property type="molecule type" value="Genomic_DNA"/>
</dbReference>
<dbReference type="Pfam" id="PF13545">
    <property type="entry name" value="HTH_Crp_2"/>
    <property type="match status" value="1"/>
</dbReference>
<dbReference type="InterPro" id="IPR014710">
    <property type="entry name" value="RmlC-like_jellyroll"/>
</dbReference>
<keyword evidence="3" id="KW-0804">Transcription</keyword>
<gene>
    <name evidence="5" type="ORF">ACFSJ3_18365</name>
</gene>
<dbReference type="CDD" id="cd00038">
    <property type="entry name" value="CAP_ED"/>
    <property type="match status" value="1"/>
</dbReference>
<evidence type="ECO:0000259" key="4">
    <source>
        <dbReference type="PROSITE" id="PS51063"/>
    </source>
</evidence>
<dbReference type="PROSITE" id="PS51063">
    <property type="entry name" value="HTH_CRP_2"/>
    <property type="match status" value="1"/>
</dbReference>
<dbReference type="SUPFAM" id="SSF51206">
    <property type="entry name" value="cAMP-binding domain-like"/>
    <property type="match status" value="1"/>
</dbReference>
<dbReference type="InterPro" id="IPR036390">
    <property type="entry name" value="WH_DNA-bd_sf"/>
</dbReference>
<sequence length="228" mass="25237">MTYWKNDPCLSLLAQHGREVSYRRGQLLYDIDTVATHLFLVTDGSFELCVPYEGTLGTILDMAAPGSLAAEGEYFLQCQGEIRHTTIARAREPSCAIAIPYSVVAKLIAKEPMLLNTLAVQNATRQQTYIKQVQAASSMGVRERVEEKLGYLSTLENAMTHPEGIQIRYTRMDIARMVGASRETVGRVLKDLVKEDQISTDGKTIVLFEEGCCLPAKCFDEPALENAA</sequence>
<dbReference type="Pfam" id="PF00027">
    <property type="entry name" value="cNMP_binding"/>
    <property type="match status" value="1"/>
</dbReference>
<feature type="domain" description="HTH crp-type" evidence="4">
    <location>
        <begin position="139"/>
        <end position="211"/>
    </location>
</feature>
<proteinExistence type="predicted"/>
<evidence type="ECO:0000256" key="2">
    <source>
        <dbReference type="ARBA" id="ARBA00023125"/>
    </source>
</evidence>
<comment type="caution">
    <text evidence="5">The sequence shown here is derived from an EMBL/GenBank/DDBJ whole genome shotgun (WGS) entry which is preliminary data.</text>
</comment>
<dbReference type="Gene3D" id="1.10.10.10">
    <property type="entry name" value="Winged helix-like DNA-binding domain superfamily/Winged helix DNA-binding domain"/>
    <property type="match status" value="1"/>
</dbReference>
<keyword evidence="2" id="KW-0238">DNA-binding</keyword>
<dbReference type="Gene3D" id="2.60.120.10">
    <property type="entry name" value="Jelly Rolls"/>
    <property type="match status" value="1"/>
</dbReference>
<reference evidence="6" key="1">
    <citation type="journal article" date="2019" name="Int. J. Syst. Evol. Microbiol.">
        <title>The Global Catalogue of Microorganisms (GCM) 10K type strain sequencing project: providing services to taxonomists for standard genome sequencing and annotation.</title>
        <authorList>
            <consortium name="The Broad Institute Genomics Platform"/>
            <consortium name="The Broad Institute Genome Sequencing Center for Infectious Disease"/>
            <person name="Wu L."/>
            <person name="Ma J."/>
        </authorList>
    </citation>
    <scope>NUCLEOTIDE SEQUENCE [LARGE SCALE GENOMIC DNA]</scope>
    <source>
        <strain evidence="6">CGMCC 1.10992</strain>
    </source>
</reference>
<dbReference type="InterPro" id="IPR012318">
    <property type="entry name" value="HTH_CRP"/>
</dbReference>
<name>A0ABW4XQZ0_9GAMM</name>
<dbReference type="PRINTS" id="PR00034">
    <property type="entry name" value="HTHCRP"/>
</dbReference>
<dbReference type="SUPFAM" id="SSF46785">
    <property type="entry name" value="Winged helix' DNA-binding domain"/>
    <property type="match status" value="1"/>
</dbReference>
<evidence type="ECO:0000256" key="3">
    <source>
        <dbReference type="ARBA" id="ARBA00023163"/>
    </source>
</evidence>
<dbReference type="InterPro" id="IPR036388">
    <property type="entry name" value="WH-like_DNA-bd_sf"/>
</dbReference>
<dbReference type="InterPro" id="IPR018490">
    <property type="entry name" value="cNMP-bd_dom_sf"/>
</dbReference>
<dbReference type="PANTHER" id="PTHR24567">
    <property type="entry name" value="CRP FAMILY TRANSCRIPTIONAL REGULATORY PROTEIN"/>
    <property type="match status" value="1"/>
</dbReference>
<evidence type="ECO:0000313" key="6">
    <source>
        <dbReference type="Proteomes" id="UP001597380"/>
    </source>
</evidence>
<accession>A0ABW4XQZ0</accession>
<dbReference type="Proteomes" id="UP001597380">
    <property type="component" value="Unassembled WGS sequence"/>
</dbReference>
<dbReference type="RefSeq" id="WP_345340098.1">
    <property type="nucleotide sequence ID" value="NZ_BAABLI010000013.1"/>
</dbReference>
<dbReference type="SMART" id="SM00419">
    <property type="entry name" value="HTH_CRP"/>
    <property type="match status" value="1"/>
</dbReference>
<dbReference type="InterPro" id="IPR050397">
    <property type="entry name" value="Env_Response_Regulators"/>
</dbReference>
<dbReference type="SMART" id="SM00100">
    <property type="entry name" value="cNMP"/>
    <property type="match status" value="1"/>
</dbReference>
<dbReference type="PANTHER" id="PTHR24567:SF68">
    <property type="entry name" value="DNA-BINDING TRANSCRIPTIONAL DUAL REGULATOR CRP"/>
    <property type="match status" value="1"/>
</dbReference>
<evidence type="ECO:0000313" key="5">
    <source>
        <dbReference type="EMBL" id="MFD2097957.1"/>
    </source>
</evidence>
<dbReference type="InterPro" id="IPR000595">
    <property type="entry name" value="cNMP-bd_dom"/>
</dbReference>